<dbReference type="EMBL" id="RYZZ01000031">
    <property type="protein sequence ID" value="RUQ26982.1"/>
    <property type="molecule type" value="Genomic_DNA"/>
</dbReference>
<dbReference type="RefSeq" id="WP_126866552.1">
    <property type="nucleotide sequence ID" value="NZ_JAUSTX010000034.1"/>
</dbReference>
<dbReference type="OrthoDB" id="8704087at2"/>
<protein>
    <recommendedName>
        <fullName evidence="3">Oxalate:formate antiporter</fullName>
    </recommendedName>
</protein>
<dbReference type="AlphaFoldDB" id="A0A433HFD3"/>
<evidence type="ECO:0000313" key="2">
    <source>
        <dbReference type="Proteomes" id="UP000267430"/>
    </source>
</evidence>
<evidence type="ECO:0008006" key="3">
    <source>
        <dbReference type="Google" id="ProtNLM"/>
    </source>
</evidence>
<keyword evidence="2" id="KW-1185">Reference proteome</keyword>
<name>A0A433HFD3_9BACI</name>
<sequence>MKSGIKDILYMHLQDSERFVISSGMNFREFAYSLQSPLANLLLLKHGYEDGEFNMNTLLEYISQENTVKLLKEEVHEYGDFCWIDFEEESGLDDLDGNEIAELLYIGHCKHHLKAPFYRKLNNQFVYLAHDDGWFNKVYYRSLDTYFALLGQLLPIKMEALRVERTWLGRKKRSEYPPVPVEIIHQLTRLITEGAVFSFNQVQQSRNKLEIPVWVVGDYVNMDDMAEGYNNSKQQSPNALIIFQRKTKEWSVTLNNPIV</sequence>
<comment type="caution">
    <text evidence="1">The sequence shown here is derived from an EMBL/GenBank/DDBJ whole genome shotgun (WGS) entry which is preliminary data.</text>
</comment>
<dbReference type="Proteomes" id="UP000267430">
    <property type="component" value="Unassembled WGS sequence"/>
</dbReference>
<gene>
    <name evidence="1" type="ORF">ELQ35_17770</name>
</gene>
<proteinExistence type="predicted"/>
<organism evidence="1 2">
    <name type="scientific">Peribacillus cavernae</name>
    <dbReference type="NCBI Taxonomy" id="1674310"/>
    <lineage>
        <taxon>Bacteria</taxon>
        <taxon>Bacillati</taxon>
        <taxon>Bacillota</taxon>
        <taxon>Bacilli</taxon>
        <taxon>Bacillales</taxon>
        <taxon>Bacillaceae</taxon>
        <taxon>Peribacillus</taxon>
    </lineage>
</organism>
<accession>A0A433HFD3</accession>
<evidence type="ECO:0000313" key="1">
    <source>
        <dbReference type="EMBL" id="RUQ26982.1"/>
    </source>
</evidence>
<reference evidence="1 2" key="1">
    <citation type="submission" date="2018-12" db="EMBL/GenBank/DDBJ databases">
        <title>Bacillus chawlae sp. nov., Bacillus glennii sp. nov., and Bacillus saganii sp. nov. Isolated from the Vehicle Assembly Building at Kennedy Space Center where the Viking Spacecraft were Assembled.</title>
        <authorList>
            <person name="Seuylemezian A."/>
            <person name="Vaishampayan P."/>
        </authorList>
    </citation>
    <scope>NUCLEOTIDE SEQUENCE [LARGE SCALE GENOMIC DNA]</scope>
    <source>
        <strain evidence="1 2">L5</strain>
    </source>
</reference>